<keyword evidence="2 3" id="KW-0378">Hydrolase</keyword>
<dbReference type="GO" id="GO:0016787">
    <property type="term" value="F:hydrolase activity"/>
    <property type="evidence" value="ECO:0007669"/>
    <property type="project" value="UniProtKB-KW"/>
</dbReference>
<dbReference type="EMBL" id="FNMZ01000001">
    <property type="protein sequence ID" value="SDW12255.1"/>
    <property type="molecule type" value="Genomic_DNA"/>
</dbReference>
<dbReference type="PANTHER" id="PTHR43046:SF2">
    <property type="entry name" value="8-OXO-DGTP DIPHOSPHATASE-RELATED"/>
    <property type="match status" value="1"/>
</dbReference>
<sequence length="170" mass="18484">MNFPDEPEFPLFGAWEDAGPGAGAMIFAVDAEARVLMQLRDDRPHLSGAGFWAPFGGGVEAGETLREAAVREFWEETGITLAQDVLRPFGRCLSTRRSRARLYAFVTRLDVTPDAIRVGEGAGFAFYTARQLRLIPLAPALAHASLRMAELIETDALPEAQGAVPVALRD</sequence>
<dbReference type="RefSeq" id="WP_092679265.1">
    <property type="nucleotide sequence ID" value="NZ_FNMZ01000001.1"/>
</dbReference>
<accession>A0A1H2QYT1</accession>
<dbReference type="InterPro" id="IPR020476">
    <property type="entry name" value="Nudix_hydrolase"/>
</dbReference>
<dbReference type="PROSITE" id="PS00893">
    <property type="entry name" value="NUDIX_BOX"/>
    <property type="match status" value="1"/>
</dbReference>
<feature type="domain" description="Nudix hydrolase" evidence="4">
    <location>
        <begin position="17"/>
        <end position="150"/>
    </location>
</feature>
<name>A0A1H2QYT1_9RHOB</name>
<evidence type="ECO:0000256" key="3">
    <source>
        <dbReference type="RuleBase" id="RU003476"/>
    </source>
</evidence>
<dbReference type="InterPro" id="IPR000086">
    <property type="entry name" value="NUDIX_hydrolase_dom"/>
</dbReference>
<comment type="similarity">
    <text evidence="3">Belongs to the Nudix hydrolase family.</text>
</comment>
<evidence type="ECO:0000313" key="5">
    <source>
        <dbReference type="EMBL" id="SDW12255.1"/>
    </source>
</evidence>
<evidence type="ECO:0000259" key="4">
    <source>
        <dbReference type="PROSITE" id="PS51462"/>
    </source>
</evidence>
<dbReference type="Gene3D" id="3.90.79.10">
    <property type="entry name" value="Nucleoside Triphosphate Pyrophosphohydrolase"/>
    <property type="match status" value="1"/>
</dbReference>
<evidence type="ECO:0000256" key="1">
    <source>
        <dbReference type="ARBA" id="ARBA00001946"/>
    </source>
</evidence>
<dbReference type="PANTHER" id="PTHR43046">
    <property type="entry name" value="GDP-MANNOSE MANNOSYL HYDROLASE"/>
    <property type="match status" value="1"/>
</dbReference>
<gene>
    <name evidence="5" type="ORF">SAMN05444336_101184</name>
</gene>
<dbReference type="Proteomes" id="UP000199118">
    <property type="component" value="Unassembled WGS sequence"/>
</dbReference>
<keyword evidence="6" id="KW-1185">Reference proteome</keyword>
<proteinExistence type="inferred from homology"/>
<dbReference type="SUPFAM" id="SSF55811">
    <property type="entry name" value="Nudix"/>
    <property type="match status" value="1"/>
</dbReference>
<dbReference type="Pfam" id="PF00293">
    <property type="entry name" value="NUDIX"/>
    <property type="match status" value="1"/>
</dbReference>
<dbReference type="InterPro" id="IPR020084">
    <property type="entry name" value="NUDIX_hydrolase_CS"/>
</dbReference>
<evidence type="ECO:0000313" key="6">
    <source>
        <dbReference type="Proteomes" id="UP000199118"/>
    </source>
</evidence>
<dbReference type="AlphaFoldDB" id="A0A1H2QYT1"/>
<protein>
    <submittedName>
        <fullName evidence="5">ADP-ribose pyrophosphatase YjhB, NUDIX family</fullName>
    </submittedName>
</protein>
<dbReference type="PRINTS" id="PR00502">
    <property type="entry name" value="NUDIXFAMILY"/>
</dbReference>
<organism evidence="5 6">
    <name type="scientific">Albimonas donghaensis</name>
    <dbReference type="NCBI Taxonomy" id="356660"/>
    <lineage>
        <taxon>Bacteria</taxon>
        <taxon>Pseudomonadati</taxon>
        <taxon>Pseudomonadota</taxon>
        <taxon>Alphaproteobacteria</taxon>
        <taxon>Rhodobacterales</taxon>
        <taxon>Paracoccaceae</taxon>
        <taxon>Albimonas</taxon>
    </lineage>
</organism>
<comment type="cofactor">
    <cofactor evidence="1">
        <name>Mg(2+)</name>
        <dbReference type="ChEBI" id="CHEBI:18420"/>
    </cofactor>
</comment>
<evidence type="ECO:0000256" key="2">
    <source>
        <dbReference type="ARBA" id="ARBA00022801"/>
    </source>
</evidence>
<dbReference type="STRING" id="356660.SAMN05444336_101184"/>
<dbReference type="PROSITE" id="PS51462">
    <property type="entry name" value="NUDIX"/>
    <property type="match status" value="1"/>
</dbReference>
<dbReference type="InterPro" id="IPR015797">
    <property type="entry name" value="NUDIX_hydrolase-like_dom_sf"/>
</dbReference>
<reference evidence="5 6" key="1">
    <citation type="submission" date="2016-10" db="EMBL/GenBank/DDBJ databases">
        <authorList>
            <person name="de Groot N.N."/>
        </authorList>
    </citation>
    <scope>NUCLEOTIDE SEQUENCE [LARGE SCALE GENOMIC DNA]</scope>
    <source>
        <strain evidence="5 6">DSM 17890</strain>
    </source>
</reference>